<proteinExistence type="inferred from homology"/>
<evidence type="ECO:0000256" key="5">
    <source>
        <dbReference type="PIRNR" id="PIRNR019574"/>
    </source>
</evidence>
<protein>
    <recommendedName>
        <fullName evidence="5">Putrescine-binding periplasmic protein</fullName>
    </recommendedName>
</protein>
<evidence type="ECO:0000256" key="2">
    <source>
        <dbReference type="ARBA" id="ARBA00022448"/>
    </source>
</evidence>
<sequence>MKYASRMAAATAILVASALPALAAGQLNIFNSGLYTPPDLIAKFEKTYDVKVTVTEYDSNESALAKIQAGGHGFDIIVPSAYIVPTYIENGLLLKSEPNQMSNFKNVKPDWVDVAWDKGRHYTVPYDWGLTGIMVNTKVYKGDLNTAAMIFDPPPELKGKVNVPPSLLEVIDMAINYVGGQACTTDKAILKKAHDKLMEAKASWASIDYPSFEKFVKEDIQASIFWNGASLRIRAENPGFAFGLPKTGFQIWQDNVAILKDAKNVENAKLFLNFVMEPDNAALISNYTRYSNSIIGSEAKMDPELINAPELKIPEELKAAGHYQATCSPEVQQIYSRIWTDLTK</sequence>
<evidence type="ECO:0000313" key="7">
    <source>
        <dbReference type="EMBL" id="MET3615819.1"/>
    </source>
</evidence>
<dbReference type="InterPro" id="IPR006059">
    <property type="entry name" value="SBP"/>
</dbReference>
<dbReference type="PANTHER" id="PTHR30222">
    <property type="entry name" value="SPERMIDINE/PUTRESCINE-BINDING PERIPLASMIC PROTEIN"/>
    <property type="match status" value="1"/>
</dbReference>
<dbReference type="RefSeq" id="WP_354558285.1">
    <property type="nucleotide sequence ID" value="NZ_JBEPMB010000009.1"/>
</dbReference>
<dbReference type="SUPFAM" id="SSF53850">
    <property type="entry name" value="Periplasmic binding protein-like II"/>
    <property type="match status" value="1"/>
</dbReference>
<comment type="subcellular location">
    <subcellularLocation>
        <location evidence="1 5">Periplasm</location>
    </subcellularLocation>
</comment>
<dbReference type="PANTHER" id="PTHR30222:SF12">
    <property type="entry name" value="NORSPERMIDINE SENSOR"/>
    <property type="match status" value="1"/>
</dbReference>
<keyword evidence="8" id="KW-1185">Reference proteome</keyword>
<evidence type="ECO:0000313" key="8">
    <source>
        <dbReference type="Proteomes" id="UP001549047"/>
    </source>
</evidence>
<organism evidence="7 8">
    <name type="scientific">Rhizobium aquaticum</name>
    <dbReference type="NCBI Taxonomy" id="1549636"/>
    <lineage>
        <taxon>Bacteria</taxon>
        <taxon>Pseudomonadati</taxon>
        <taxon>Pseudomonadota</taxon>
        <taxon>Alphaproteobacteria</taxon>
        <taxon>Hyphomicrobiales</taxon>
        <taxon>Rhizobiaceae</taxon>
        <taxon>Rhizobium/Agrobacterium group</taxon>
        <taxon>Rhizobium</taxon>
    </lineage>
</organism>
<dbReference type="Gene3D" id="3.40.190.10">
    <property type="entry name" value="Periplasmic binding protein-like II"/>
    <property type="match status" value="2"/>
</dbReference>
<feature type="signal peptide" evidence="6">
    <location>
        <begin position="1"/>
        <end position="23"/>
    </location>
</feature>
<evidence type="ECO:0000256" key="4">
    <source>
        <dbReference type="ARBA" id="ARBA00022764"/>
    </source>
</evidence>
<reference evidence="7 8" key="1">
    <citation type="submission" date="2024-06" db="EMBL/GenBank/DDBJ databases">
        <title>Genomic Encyclopedia of Type Strains, Phase IV (KMG-IV): sequencing the most valuable type-strain genomes for metagenomic binning, comparative biology and taxonomic classification.</title>
        <authorList>
            <person name="Goeker M."/>
        </authorList>
    </citation>
    <scope>NUCLEOTIDE SEQUENCE [LARGE SCALE GENOMIC DNA]</scope>
    <source>
        <strain evidence="7 8">DSM 29780</strain>
    </source>
</reference>
<dbReference type="PRINTS" id="PR00909">
    <property type="entry name" value="SPERMDNBNDNG"/>
</dbReference>
<name>A0ABV2J7Q9_9HYPH</name>
<accession>A0ABV2J7Q9</accession>
<keyword evidence="3 6" id="KW-0732">Signal</keyword>
<keyword evidence="2 5" id="KW-0813">Transport</keyword>
<dbReference type="Proteomes" id="UP001549047">
    <property type="component" value="Unassembled WGS sequence"/>
</dbReference>
<dbReference type="PIRSF" id="PIRSF019574">
    <property type="entry name" value="Periplasmic_polyamine_BP"/>
    <property type="match status" value="1"/>
</dbReference>
<dbReference type="Pfam" id="PF13416">
    <property type="entry name" value="SBP_bac_8"/>
    <property type="match status" value="1"/>
</dbReference>
<keyword evidence="4 5" id="KW-0574">Periplasm</keyword>
<comment type="caution">
    <text evidence="7">The sequence shown here is derived from an EMBL/GenBank/DDBJ whole genome shotgun (WGS) entry which is preliminary data.</text>
</comment>
<feature type="chain" id="PRO_5045335408" description="Putrescine-binding periplasmic protein" evidence="6">
    <location>
        <begin position="24"/>
        <end position="344"/>
    </location>
</feature>
<evidence type="ECO:0000256" key="3">
    <source>
        <dbReference type="ARBA" id="ARBA00022729"/>
    </source>
</evidence>
<dbReference type="InterPro" id="IPR001188">
    <property type="entry name" value="Sperm_putr-bd"/>
</dbReference>
<gene>
    <name evidence="7" type="ORF">ABID16_004166</name>
</gene>
<comment type="similarity">
    <text evidence="5">Belongs to the bacterial solute-binding protein PotD/PotF family.</text>
</comment>
<evidence type="ECO:0000256" key="6">
    <source>
        <dbReference type="SAM" id="SignalP"/>
    </source>
</evidence>
<comment type="function">
    <text evidence="5">Required for the activity of the bacterial periplasmic transport system of putrescine.</text>
</comment>
<dbReference type="EMBL" id="JBEPMB010000009">
    <property type="protein sequence ID" value="MET3615819.1"/>
    <property type="molecule type" value="Genomic_DNA"/>
</dbReference>
<evidence type="ECO:0000256" key="1">
    <source>
        <dbReference type="ARBA" id="ARBA00004418"/>
    </source>
</evidence>